<evidence type="ECO:0000313" key="4">
    <source>
        <dbReference type="Proteomes" id="UP000824225"/>
    </source>
</evidence>
<feature type="domain" description="Cyclophilin-like" evidence="2">
    <location>
        <begin position="33"/>
        <end position="140"/>
    </location>
</feature>
<dbReference type="Gene3D" id="2.40.100.20">
    <property type="match status" value="1"/>
</dbReference>
<keyword evidence="1" id="KW-0732">Signal</keyword>
<evidence type="ECO:0000259" key="2">
    <source>
        <dbReference type="Pfam" id="PF18050"/>
    </source>
</evidence>
<dbReference type="InterPro" id="IPR041183">
    <property type="entry name" value="Cyclophilin-like"/>
</dbReference>
<dbReference type="SUPFAM" id="SSF50891">
    <property type="entry name" value="Cyclophilin-like"/>
    <property type="match status" value="1"/>
</dbReference>
<dbReference type="AlphaFoldDB" id="A0A9D2KKQ1"/>
<dbReference type="InterPro" id="IPR029000">
    <property type="entry name" value="Cyclophilin-like_dom_sf"/>
</dbReference>
<evidence type="ECO:0000256" key="1">
    <source>
        <dbReference type="SAM" id="SignalP"/>
    </source>
</evidence>
<name>A0A9D2KKQ1_9BACT</name>
<protein>
    <recommendedName>
        <fullName evidence="2">Cyclophilin-like domain-containing protein</fullName>
    </recommendedName>
</protein>
<reference evidence="3" key="1">
    <citation type="journal article" date="2021" name="PeerJ">
        <title>Extensive microbial diversity within the chicken gut microbiome revealed by metagenomics and culture.</title>
        <authorList>
            <person name="Gilroy R."/>
            <person name="Ravi A."/>
            <person name="Getino M."/>
            <person name="Pursley I."/>
            <person name="Horton D.L."/>
            <person name="Alikhan N.F."/>
            <person name="Baker D."/>
            <person name="Gharbi K."/>
            <person name="Hall N."/>
            <person name="Watson M."/>
            <person name="Adriaenssens E.M."/>
            <person name="Foster-Nyarko E."/>
            <person name="Jarju S."/>
            <person name="Secka A."/>
            <person name="Antonio M."/>
            <person name="Oren A."/>
            <person name="Chaudhuri R.R."/>
            <person name="La Ragione R."/>
            <person name="Hildebrand F."/>
            <person name="Pallen M.J."/>
        </authorList>
    </citation>
    <scope>NUCLEOTIDE SEQUENCE</scope>
    <source>
        <strain evidence="3">CHK186-16707</strain>
    </source>
</reference>
<comment type="caution">
    <text evidence="3">The sequence shown here is derived from an EMBL/GenBank/DDBJ whole genome shotgun (WGS) entry which is preliminary data.</text>
</comment>
<dbReference type="Proteomes" id="UP000824225">
    <property type="component" value="Unassembled WGS sequence"/>
</dbReference>
<reference evidence="3" key="2">
    <citation type="submission" date="2021-04" db="EMBL/GenBank/DDBJ databases">
        <authorList>
            <person name="Gilroy R."/>
        </authorList>
    </citation>
    <scope>NUCLEOTIDE SEQUENCE</scope>
    <source>
        <strain evidence="3">CHK186-16707</strain>
    </source>
</reference>
<proteinExistence type="predicted"/>
<feature type="signal peptide" evidence="1">
    <location>
        <begin position="1"/>
        <end position="20"/>
    </location>
</feature>
<dbReference type="EMBL" id="DXAN01000026">
    <property type="protein sequence ID" value="HJA09134.1"/>
    <property type="molecule type" value="Genomic_DNA"/>
</dbReference>
<accession>A0A9D2KKQ1</accession>
<sequence length="143" mass="15668">MKIWIPTVCLALAVSHGVQATDGEAAERIRLATEGAEVVIVLNDNAAARDLLSMLPLTLEFDDYNHTEKIGYPPRKLTTGDAPTRCDPEAGSFTYYIPWGNLALFYRDFRPSANLAPLGTVESGLDGLVRLDGPFSARLERMD</sequence>
<evidence type="ECO:0000313" key="3">
    <source>
        <dbReference type="EMBL" id="HJA09134.1"/>
    </source>
</evidence>
<feature type="chain" id="PRO_5038547757" description="Cyclophilin-like domain-containing protein" evidence="1">
    <location>
        <begin position="21"/>
        <end position="143"/>
    </location>
</feature>
<gene>
    <name evidence="3" type="ORF">H9962_08105</name>
</gene>
<dbReference type="Pfam" id="PF18050">
    <property type="entry name" value="Cyclophil_like2"/>
    <property type="match status" value="1"/>
</dbReference>
<organism evidence="3 4">
    <name type="scientific">Candidatus Mailhella merdigallinarum</name>
    <dbReference type="NCBI Taxonomy" id="2838658"/>
    <lineage>
        <taxon>Bacteria</taxon>
        <taxon>Pseudomonadati</taxon>
        <taxon>Thermodesulfobacteriota</taxon>
        <taxon>Desulfovibrionia</taxon>
        <taxon>Desulfovibrionales</taxon>
        <taxon>Desulfovibrionaceae</taxon>
        <taxon>Mailhella</taxon>
    </lineage>
</organism>